<evidence type="ECO:0000256" key="1">
    <source>
        <dbReference type="SAM" id="MobiDB-lite"/>
    </source>
</evidence>
<dbReference type="eggNOG" id="COG0810">
    <property type="taxonomic scope" value="Bacteria"/>
</dbReference>
<dbReference type="InterPro" id="IPR013783">
    <property type="entry name" value="Ig-like_fold"/>
</dbReference>
<accession>V9HME7</accession>
<dbReference type="EMBL" id="ADCY02000030">
    <property type="protein sequence ID" value="EFG31139.2"/>
    <property type="molecule type" value="Genomic_DNA"/>
</dbReference>
<dbReference type="RefSeq" id="WP_002641947.1">
    <property type="nucleotide sequence ID" value="NZ_JH815303.1"/>
</dbReference>
<dbReference type="Proteomes" id="UP000017813">
    <property type="component" value="Unassembled WGS sequence"/>
</dbReference>
<name>V9HME7_9NEIS</name>
<dbReference type="AlphaFoldDB" id="V9HME7"/>
<feature type="non-terminal residue" evidence="2">
    <location>
        <position position="253"/>
    </location>
</feature>
<evidence type="ECO:0000313" key="2">
    <source>
        <dbReference type="EMBL" id="EFG31139.2"/>
    </source>
</evidence>
<keyword evidence="3" id="KW-1185">Reference proteome</keyword>
<sequence>MSQYTLNIIHQNQTKTIHLTSNQTVKIPAQAGARYQILNEKGVLIYEPKMQEVGNDLWLFLDNADDKIPEIVLTGYGDFSPITNSLNLMQMDATLALTNAPAAMPLMPTNVVTAVPETTAQLASEVSTTTAVSTSSTSTTQSASSTALATSSSKILMGALGAVALAGVTAAASGGGGNSSNSGSSNSSSGGNDAPAAAQPTLDKPKISNVKITSDNVINEAEATQEVAVSGSVSGARDGDKVKIYVGDKEIGS</sequence>
<proteinExistence type="predicted"/>
<reference evidence="2 3" key="2">
    <citation type="submission" date="2011-10" db="EMBL/GenBank/DDBJ databases">
        <title>The Genome Sequence of Simonsiella muelleri ATCC 29453.</title>
        <authorList>
            <consortium name="The Broad Institute Genome Sequencing Platform"/>
            <consortium name="The Broad Institute Genome Sequencing Center for Infectious Disease"/>
            <person name="Earl A."/>
            <person name="Ward D."/>
            <person name="Feldgarden M."/>
            <person name="Gevers D."/>
            <person name="Izard J."/>
            <person name="Baranova O.V."/>
            <person name="Blanton J.M."/>
            <person name="Tanner A.C."/>
            <person name="Dewhirst F."/>
            <person name="Young S.K."/>
            <person name="Zeng Q."/>
            <person name="Gargeya S."/>
            <person name="Fitzgerald M."/>
            <person name="Haas B."/>
            <person name="Abouelleil A."/>
            <person name="Alvarado L."/>
            <person name="Arachchi H.M."/>
            <person name="Berlin A."/>
            <person name="Brown A."/>
            <person name="Chapman S.B."/>
            <person name="Chen Z."/>
            <person name="Dunbar C."/>
            <person name="Freedman E."/>
            <person name="Gearin G."/>
            <person name="Goldberg J."/>
            <person name="Griggs A."/>
            <person name="Gujja S."/>
            <person name="Heiman D."/>
            <person name="Howarth C."/>
            <person name="Larson L."/>
            <person name="Lui A."/>
            <person name="MacDonald P.J.P."/>
            <person name="Montmayeur A."/>
            <person name="Murphy C."/>
            <person name="Neiman D."/>
            <person name="Pearson M."/>
            <person name="Priest M."/>
            <person name="Roberts A."/>
            <person name="Saif S."/>
            <person name="Shea T."/>
            <person name="Shenoy N."/>
            <person name="Sisk P."/>
            <person name="Stolte C."/>
            <person name="Sykes S."/>
            <person name="Wortman J."/>
            <person name="Nusbaum C."/>
            <person name="Birren B."/>
        </authorList>
    </citation>
    <scope>NUCLEOTIDE SEQUENCE [LARGE SCALE GENOMIC DNA]</scope>
    <source>
        <strain evidence="2 3">ATCC 29453</strain>
    </source>
</reference>
<dbReference type="HOGENOM" id="CLU_1104762_0_0_4"/>
<reference evidence="2 3" key="1">
    <citation type="submission" date="2010-03" db="EMBL/GenBank/DDBJ databases">
        <authorList>
            <consortium name="The Broad Institute Genome Sequencing Platform"/>
            <person name="Ward D."/>
            <person name="Earl A."/>
            <person name="Feldgarden M."/>
            <person name="Gevers D."/>
            <person name="Young S."/>
            <person name="Zeng Q."/>
            <person name="Koehrsen M."/>
            <person name="Alvarado L."/>
            <person name="Berlin A.M."/>
            <person name="Borenstein D."/>
            <person name="Chapman S.B."/>
            <person name="Chen Z."/>
            <person name="Engels R."/>
            <person name="Freedman E."/>
            <person name="Gellesch M."/>
            <person name="Goldberg J."/>
            <person name="Griggs A."/>
            <person name="Gujja S."/>
            <person name="Heilman E.R."/>
            <person name="Heiman D.I."/>
            <person name="Hepburn T.A."/>
            <person name="Howarth C."/>
            <person name="Jen D."/>
            <person name="Larson L."/>
            <person name="Mehta T."/>
            <person name="Park D."/>
            <person name="Pearson M."/>
            <person name="Richards J."/>
            <person name="Roberts A."/>
            <person name="Saif S."/>
            <person name="Shea T.D."/>
            <person name="Shenoy N."/>
            <person name="Sisk P."/>
            <person name="Stolte C."/>
            <person name="Sykes S.N."/>
            <person name="Walk T."/>
            <person name="White J."/>
            <person name="Yandava C."/>
            <person name="Izard J."/>
            <person name="Baranova O.V."/>
            <person name="Blanton J.M."/>
            <person name="Tanner A.C."/>
            <person name="Dewhirst F."/>
            <person name="Haas B."/>
            <person name="Nusbaum C."/>
            <person name="Birren B."/>
        </authorList>
    </citation>
    <scope>NUCLEOTIDE SEQUENCE [LARGE SCALE GENOMIC DNA]</scope>
    <source>
        <strain evidence="2 3">ATCC 29453</strain>
    </source>
</reference>
<feature type="region of interest" description="Disordered" evidence="1">
    <location>
        <begin position="173"/>
        <end position="208"/>
    </location>
</feature>
<gene>
    <name evidence="2" type="ORF">HMPREF9021_00968</name>
</gene>
<feature type="compositionally biased region" description="Low complexity" evidence="1">
    <location>
        <begin position="179"/>
        <end position="198"/>
    </location>
</feature>
<comment type="caution">
    <text evidence="2">The sequence shown here is derived from an EMBL/GenBank/DDBJ whole genome shotgun (WGS) entry which is preliminary data.</text>
</comment>
<evidence type="ECO:0000313" key="3">
    <source>
        <dbReference type="Proteomes" id="UP000017813"/>
    </source>
</evidence>
<protein>
    <submittedName>
        <fullName evidence="2">Uncharacterized protein</fullName>
    </submittedName>
</protein>
<dbReference type="Gene3D" id="2.60.40.10">
    <property type="entry name" value="Immunoglobulins"/>
    <property type="match status" value="1"/>
</dbReference>
<organism evidence="2 3">
    <name type="scientific">Simonsiella muelleri ATCC 29453</name>
    <dbReference type="NCBI Taxonomy" id="641147"/>
    <lineage>
        <taxon>Bacteria</taxon>
        <taxon>Pseudomonadati</taxon>
        <taxon>Pseudomonadota</taxon>
        <taxon>Betaproteobacteria</taxon>
        <taxon>Neisseriales</taxon>
        <taxon>Neisseriaceae</taxon>
        <taxon>Simonsiella</taxon>
    </lineage>
</organism>